<evidence type="ECO:0000313" key="5">
    <source>
        <dbReference type="Proteomes" id="UP001501645"/>
    </source>
</evidence>
<feature type="domain" description="Methyltransferase" evidence="3">
    <location>
        <begin position="46"/>
        <end position="136"/>
    </location>
</feature>
<dbReference type="InterPro" id="IPR041698">
    <property type="entry name" value="Methyltransf_25"/>
</dbReference>
<comment type="caution">
    <text evidence="4">The sequence shown here is derived from an EMBL/GenBank/DDBJ whole genome shotgun (WGS) entry which is preliminary data.</text>
</comment>
<gene>
    <name evidence="4" type="ORF">GCM10023351_14600</name>
</gene>
<dbReference type="InterPro" id="IPR029063">
    <property type="entry name" value="SAM-dependent_MTases_sf"/>
</dbReference>
<reference evidence="5" key="1">
    <citation type="journal article" date="2019" name="Int. J. Syst. Evol. Microbiol.">
        <title>The Global Catalogue of Microorganisms (GCM) 10K type strain sequencing project: providing services to taxonomists for standard genome sequencing and annotation.</title>
        <authorList>
            <consortium name="The Broad Institute Genomics Platform"/>
            <consortium name="The Broad Institute Genome Sequencing Center for Infectious Disease"/>
            <person name="Wu L."/>
            <person name="Ma J."/>
        </authorList>
    </citation>
    <scope>NUCLEOTIDE SEQUENCE [LARGE SCALE GENOMIC DNA]</scope>
    <source>
        <strain evidence="5">JCM 18537</strain>
    </source>
</reference>
<evidence type="ECO:0000313" key="4">
    <source>
        <dbReference type="EMBL" id="GAA4771611.1"/>
    </source>
</evidence>
<keyword evidence="1 4" id="KW-0489">Methyltransferase</keyword>
<protein>
    <submittedName>
        <fullName evidence="4">Class I SAM-dependent methyltransferase</fullName>
    </submittedName>
</protein>
<proteinExistence type="predicted"/>
<dbReference type="CDD" id="cd02440">
    <property type="entry name" value="AdoMet_MTases"/>
    <property type="match status" value="1"/>
</dbReference>
<dbReference type="PANTHER" id="PTHR43861:SF1">
    <property type="entry name" value="TRANS-ACONITATE 2-METHYLTRANSFERASE"/>
    <property type="match status" value="1"/>
</dbReference>
<dbReference type="Pfam" id="PF13649">
    <property type="entry name" value="Methyltransf_25"/>
    <property type="match status" value="1"/>
</dbReference>
<organism evidence="4 5">
    <name type="scientific">Microbacterium gilvum</name>
    <dbReference type="NCBI Taxonomy" id="1336204"/>
    <lineage>
        <taxon>Bacteria</taxon>
        <taxon>Bacillati</taxon>
        <taxon>Actinomycetota</taxon>
        <taxon>Actinomycetes</taxon>
        <taxon>Micrococcales</taxon>
        <taxon>Microbacteriaceae</taxon>
        <taxon>Microbacterium</taxon>
    </lineage>
</organism>
<dbReference type="SUPFAM" id="SSF53335">
    <property type="entry name" value="S-adenosyl-L-methionine-dependent methyltransferases"/>
    <property type="match status" value="1"/>
</dbReference>
<evidence type="ECO:0000259" key="3">
    <source>
        <dbReference type="Pfam" id="PF13649"/>
    </source>
</evidence>
<dbReference type="EMBL" id="BAABKO010000002">
    <property type="protein sequence ID" value="GAA4771611.1"/>
    <property type="molecule type" value="Genomic_DNA"/>
</dbReference>
<accession>A0ABP9A2K1</accession>
<evidence type="ECO:0000256" key="1">
    <source>
        <dbReference type="ARBA" id="ARBA00022603"/>
    </source>
</evidence>
<dbReference type="GO" id="GO:0032259">
    <property type="term" value="P:methylation"/>
    <property type="evidence" value="ECO:0007669"/>
    <property type="project" value="UniProtKB-KW"/>
</dbReference>
<name>A0ABP9A2K1_9MICO</name>
<evidence type="ECO:0000256" key="2">
    <source>
        <dbReference type="ARBA" id="ARBA00022679"/>
    </source>
</evidence>
<dbReference type="Proteomes" id="UP001501645">
    <property type="component" value="Unassembled WGS sequence"/>
</dbReference>
<dbReference type="RefSeq" id="WP_345437575.1">
    <property type="nucleotide sequence ID" value="NZ_BAABKO010000002.1"/>
</dbReference>
<dbReference type="GO" id="GO:0008168">
    <property type="term" value="F:methyltransferase activity"/>
    <property type="evidence" value="ECO:0007669"/>
    <property type="project" value="UniProtKB-KW"/>
</dbReference>
<keyword evidence="2" id="KW-0808">Transferase</keyword>
<sequence length="202" mass="20864">MSGATVVAAYGGRAVEYAAALGTMASVHPSDRELVIGWARALTGRVLDVGCGPGHWTAHLAATGADVEGIDPTPAFVDHARRAHPGVAFRVADAEHLEVPRGSLGGVLAWYSLIHHHPDDIDGALASLADATAPGGGLLVGFFGGDAVGSAEPFDHAVVTAYRWPASALAARIAAAGYEVLETHTRTSRDDRPHAAILARRT</sequence>
<dbReference type="Gene3D" id="3.40.50.150">
    <property type="entry name" value="Vaccinia Virus protein VP39"/>
    <property type="match status" value="1"/>
</dbReference>
<dbReference type="PANTHER" id="PTHR43861">
    <property type="entry name" value="TRANS-ACONITATE 2-METHYLTRANSFERASE-RELATED"/>
    <property type="match status" value="1"/>
</dbReference>
<keyword evidence="5" id="KW-1185">Reference proteome</keyword>